<proteinExistence type="predicted"/>
<organism evidence="2">
    <name type="scientific">hydrothermal vent metagenome</name>
    <dbReference type="NCBI Taxonomy" id="652676"/>
    <lineage>
        <taxon>unclassified sequences</taxon>
        <taxon>metagenomes</taxon>
        <taxon>ecological metagenomes</taxon>
    </lineage>
</organism>
<dbReference type="InterPro" id="IPR039143">
    <property type="entry name" value="GNPNAT1-like"/>
</dbReference>
<dbReference type="GO" id="GO:0004343">
    <property type="term" value="F:glucosamine 6-phosphate N-acetyltransferase activity"/>
    <property type="evidence" value="ECO:0007669"/>
    <property type="project" value="TreeGrafter"/>
</dbReference>
<dbReference type="PROSITE" id="PS51186">
    <property type="entry name" value="GNAT"/>
    <property type="match status" value="1"/>
</dbReference>
<dbReference type="PANTHER" id="PTHR13355">
    <property type="entry name" value="GLUCOSAMINE 6-PHOSPHATE N-ACETYLTRANSFERASE"/>
    <property type="match status" value="1"/>
</dbReference>
<sequence>MSAIYLKTFSELTLTELYRMLKLRVDVFVVEQNCPYPELDGEDEDALHLFIEEDGEIASYLRIIINQPKTRIGRVVTHKNYRGKKLSSKLMKEAMVYTKSQYPKKVVILSAQEHLQQFYGKFGFNTVSEMYLEDGIPHIDMEF</sequence>
<dbReference type="InterPro" id="IPR016181">
    <property type="entry name" value="Acyl_CoA_acyltransferase"/>
</dbReference>
<protein>
    <submittedName>
        <fullName evidence="2">N-acetyltransferase ElaA</fullName>
    </submittedName>
</protein>
<dbReference type="EMBL" id="UOES01000069">
    <property type="protein sequence ID" value="VAW26163.1"/>
    <property type="molecule type" value="Genomic_DNA"/>
</dbReference>
<reference evidence="2" key="1">
    <citation type="submission" date="2018-06" db="EMBL/GenBank/DDBJ databases">
        <authorList>
            <person name="Zhirakovskaya E."/>
        </authorList>
    </citation>
    <scope>NUCLEOTIDE SEQUENCE</scope>
</reference>
<feature type="domain" description="N-acetyltransferase" evidence="1">
    <location>
        <begin position="7"/>
        <end position="143"/>
    </location>
</feature>
<dbReference type="PANTHER" id="PTHR13355:SF11">
    <property type="entry name" value="GLUCOSAMINE 6-PHOSPHATE N-ACETYLTRANSFERASE"/>
    <property type="match status" value="1"/>
</dbReference>
<evidence type="ECO:0000259" key="1">
    <source>
        <dbReference type="PROSITE" id="PS51186"/>
    </source>
</evidence>
<dbReference type="InterPro" id="IPR000182">
    <property type="entry name" value="GNAT_dom"/>
</dbReference>
<accession>A0A3B0UCX1</accession>
<dbReference type="CDD" id="cd04301">
    <property type="entry name" value="NAT_SF"/>
    <property type="match status" value="1"/>
</dbReference>
<dbReference type="SUPFAM" id="SSF55729">
    <property type="entry name" value="Acyl-CoA N-acyltransferases (Nat)"/>
    <property type="match status" value="1"/>
</dbReference>
<dbReference type="Pfam" id="PF13673">
    <property type="entry name" value="Acetyltransf_10"/>
    <property type="match status" value="1"/>
</dbReference>
<gene>
    <name evidence="2" type="ORF">MNBD_BACTEROID06-1568</name>
</gene>
<dbReference type="Gene3D" id="3.40.630.30">
    <property type="match status" value="1"/>
</dbReference>
<evidence type="ECO:0000313" key="2">
    <source>
        <dbReference type="EMBL" id="VAW26163.1"/>
    </source>
</evidence>
<keyword evidence="2" id="KW-0808">Transferase</keyword>
<dbReference type="AlphaFoldDB" id="A0A3B0UCX1"/>
<name>A0A3B0UCX1_9ZZZZ</name>